<proteinExistence type="predicted"/>
<dbReference type="AlphaFoldDB" id="A0A8S4QET6"/>
<organism evidence="1 2">
    <name type="scientific">Pararge aegeria aegeria</name>
    <dbReference type="NCBI Taxonomy" id="348720"/>
    <lineage>
        <taxon>Eukaryota</taxon>
        <taxon>Metazoa</taxon>
        <taxon>Ecdysozoa</taxon>
        <taxon>Arthropoda</taxon>
        <taxon>Hexapoda</taxon>
        <taxon>Insecta</taxon>
        <taxon>Pterygota</taxon>
        <taxon>Neoptera</taxon>
        <taxon>Endopterygota</taxon>
        <taxon>Lepidoptera</taxon>
        <taxon>Glossata</taxon>
        <taxon>Ditrysia</taxon>
        <taxon>Papilionoidea</taxon>
        <taxon>Nymphalidae</taxon>
        <taxon>Satyrinae</taxon>
        <taxon>Satyrini</taxon>
        <taxon>Parargina</taxon>
        <taxon>Pararge</taxon>
    </lineage>
</organism>
<protein>
    <submittedName>
        <fullName evidence="1">Jg15217 protein</fullName>
    </submittedName>
</protein>
<reference evidence="1" key="1">
    <citation type="submission" date="2022-03" db="EMBL/GenBank/DDBJ databases">
        <authorList>
            <person name="Lindestad O."/>
        </authorList>
    </citation>
    <scope>NUCLEOTIDE SEQUENCE</scope>
</reference>
<evidence type="ECO:0000313" key="2">
    <source>
        <dbReference type="Proteomes" id="UP000838756"/>
    </source>
</evidence>
<sequence length="105" mass="10987">MSRRAGAQCNNYLFPISELDSAFDDGVVVGHGADAPAAPGRAEVSRALRQASASAAAPRRPGGHCPRALLAHITHARRSGTRRKSLIHSNFTLFLTPGTSAAVIT</sequence>
<name>A0A8S4QET6_9NEOP</name>
<dbReference type="Proteomes" id="UP000838756">
    <property type="component" value="Unassembled WGS sequence"/>
</dbReference>
<evidence type="ECO:0000313" key="1">
    <source>
        <dbReference type="EMBL" id="CAH2209204.1"/>
    </source>
</evidence>
<accession>A0A8S4QET6</accession>
<keyword evidence="2" id="KW-1185">Reference proteome</keyword>
<dbReference type="EMBL" id="CAKXAJ010005697">
    <property type="protein sequence ID" value="CAH2209204.1"/>
    <property type="molecule type" value="Genomic_DNA"/>
</dbReference>
<gene>
    <name evidence="1" type="primary">jg15217</name>
    <name evidence="1" type="ORF">PAEG_LOCUS1603</name>
</gene>
<comment type="caution">
    <text evidence="1">The sequence shown here is derived from an EMBL/GenBank/DDBJ whole genome shotgun (WGS) entry which is preliminary data.</text>
</comment>